<protein>
    <recommendedName>
        <fullName evidence="1">Transcobalamin-like C-terminal domain-containing protein</fullName>
    </recommendedName>
</protein>
<dbReference type="Proteomes" id="UP000315399">
    <property type="component" value="Unassembled WGS sequence"/>
</dbReference>
<evidence type="ECO:0000313" key="2">
    <source>
        <dbReference type="EMBL" id="TDA39195.1"/>
    </source>
</evidence>
<feature type="domain" description="Transcobalamin-like C-terminal" evidence="1">
    <location>
        <begin position="74"/>
        <end position="149"/>
    </location>
</feature>
<reference evidence="2 3" key="1">
    <citation type="journal article" date="2019" name="Nat. Microbiol.">
        <title>Expanding anaerobic alkane metabolism in the domain of Archaea.</title>
        <authorList>
            <person name="Wang Y."/>
            <person name="Wegener G."/>
            <person name="Hou J."/>
            <person name="Wang F."/>
            <person name="Xiao X."/>
        </authorList>
    </citation>
    <scope>NUCLEOTIDE SEQUENCE [LARGE SCALE GENOMIC DNA]</scope>
    <source>
        <strain evidence="2">WYZ-LMO10</strain>
    </source>
</reference>
<gene>
    <name evidence="2" type="ORF">DSO08_02845</name>
</gene>
<evidence type="ECO:0000259" key="1">
    <source>
        <dbReference type="Pfam" id="PF14478"/>
    </source>
</evidence>
<comment type="caution">
    <text evidence="2">The sequence shown here is derived from an EMBL/GenBank/DDBJ whole genome shotgun (WGS) entry which is preliminary data.</text>
</comment>
<dbReference type="Gene3D" id="2.170.130.30">
    <property type="match status" value="1"/>
</dbReference>
<organism evidence="2 3">
    <name type="scientific">Thermoproteota archaeon</name>
    <dbReference type="NCBI Taxonomy" id="2056631"/>
    <lineage>
        <taxon>Archaea</taxon>
        <taxon>Thermoproteota</taxon>
    </lineage>
</organism>
<dbReference type="Pfam" id="PF14478">
    <property type="entry name" value="DUF4430"/>
    <property type="match status" value="1"/>
</dbReference>
<dbReference type="EMBL" id="QNVH01000019">
    <property type="protein sequence ID" value="TDA39195.1"/>
    <property type="molecule type" value="Genomic_DNA"/>
</dbReference>
<accession>A0A523BE52</accession>
<dbReference type="InterPro" id="IPR027954">
    <property type="entry name" value="Transcobalamin-like_C"/>
</dbReference>
<name>A0A523BE52_9CREN</name>
<dbReference type="AlphaFoldDB" id="A0A523BE52"/>
<evidence type="ECO:0000313" key="3">
    <source>
        <dbReference type="Proteomes" id="UP000315399"/>
    </source>
</evidence>
<proteinExistence type="predicted"/>
<sequence length="150" mass="16727">MKINPWALASIVFLVWAVGATVAASNYYVLSQRQGSMIESLQSIVSNVANKVNLAVSYGNGTVVWYNDTYFPIGWSLFNATAKLCKVGFTVYPSMGIWVNSINGVSEDPSANRYWIWYTWSSNGWSMGPVGADQYVIKNGETIKWELTKF</sequence>